<dbReference type="EMBL" id="LMYI01000011">
    <property type="protein sequence ID" value="POS62003.1"/>
    <property type="molecule type" value="Genomic_DNA"/>
</dbReference>
<dbReference type="Proteomes" id="UP000237218">
    <property type="component" value="Unassembled WGS sequence"/>
</dbReference>
<feature type="signal peptide" evidence="1">
    <location>
        <begin position="1"/>
        <end position="29"/>
    </location>
</feature>
<feature type="chain" id="PRO_5047426764" evidence="1">
    <location>
        <begin position="30"/>
        <end position="226"/>
    </location>
</feature>
<gene>
    <name evidence="2" type="ORF">ASQ42_06645</name>
</gene>
<name>A0ABX4ZKY4_9PROT</name>
<keyword evidence="3" id="KW-1185">Reference proteome</keyword>
<protein>
    <submittedName>
        <fullName evidence="2">Uncharacterized protein</fullName>
    </submittedName>
</protein>
<evidence type="ECO:0000256" key="1">
    <source>
        <dbReference type="SAM" id="SignalP"/>
    </source>
</evidence>
<comment type="caution">
    <text evidence="2">The sequence shown here is derived from an EMBL/GenBank/DDBJ whole genome shotgun (WGS) entry which is preliminary data.</text>
</comment>
<keyword evidence="1" id="KW-0732">Signal</keyword>
<organism evidence="2 3">
    <name type="scientific">Parasaccharibacter apium</name>
    <dbReference type="NCBI Taxonomy" id="1510841"/>
    <lineage>
        <taxon>Bacteria</taxon>
        <taxon>Pseudomonadati</taxon>
        <taxon>Pseudomonadota</taxon>
        <taxon>Alphaproteobacteria</taxon>
        <taxon>Acetobacterales</taxon>
        <taxon>Acetobacteraceae</taxon>
        <taxon>Parasaccharibacter</taxon>
    </lineage>
</organism>
<evidence type="ECO:0000313" key="3">
    <source>
        <dbReference type="Proteomes" id="UP000237218"/>
    </source>
</evidence>
<accession>A0ABX4ZKY4</accession>
<reference evidence="2 3" key="1">
    <citation type="submission" date="2018-02" db="EMBL/GenBank/DDBJ databases">
        <title>Draft genome sequences of four Parasaccharibacter apium strains isolated from honey bees.</title>
        <authorList>
            <person name="Corby-Harris V.L."/>
            <person name="Anderson K.E."/>
        </authorList>
    </citation>
    <scope>NUCLEOTIDE SEQUENCE [LARGE SCALE GENOMIC DNA]</scope>
    <source>
        <strain evidence="2 3">B8</strain>
    </source>
</reference>
<dbReference type="RefSeq" id="WP_103765239.1">
    <property type="nucleotide sequence ID" value="NZ_LMYH01000003.1"/>
</dbReference>
<proteinExistence type="predicted"/>
<sequence>MKKQKKCLPKPLCTILALALLLLPGAGRAGSTIQDVRDTVRVIPIKLDTEAQVPIQKGEVLKLLKLYHDNANAWSWNEYLAFEPCPREAALLCAVPFRDTQGKEYSLRDAPHDGEDALTTVGFYTVQSAQGRWNLFMIRMERPLGDSTYAKTETTAHVSLFRLAPHDTDGATPENNYFEEIATLPMGGYCNSTVALASFLKQPLPPRHSTRWLHAGPVRHITAPSQ</sequence>
<evidence type="ECO:0000313" key="2">
    <source>
        <dbReference type="EMBL" id="POS62003.1"/>
    </source>
</evidence>